<organism evidence="3 4">
    <name type="scientific">Sulfurovum riftiae</name>
    <dbReference type="NCBI Taxonomy" id="1630136"/>
    <lineage>
        <taxon>Bacteria</taxon>
        <taxon>Pseudomonadati</taxon>
        <taxon>Campylobacterota</taxon>
        <taxon>Epsilonproteobacteria</taxon>
        <taxon>Campylobacterales</taxon>
        <taxon>Sulfurovaceae</taxon>
        <taxon>Sulfurovum</taxon>
    </lineage>
</organism>
<accession>A0A151CIM8</accession>
<keyword evidence="4" id="KW-1185">Reference proteome</keyword>
<dbReference type="Gene3D" id="3.60.110.10">
    <property type="entry name" value="Carbon-nitrogen hydrolase"/>
    <property type="match status" value="1"/>
</dbReference>
<dbReference type="PROSITE" id="PS50263">
    <property type="entry name" value="CN_HYDROLASE"/>
    <property type="match status" value="1"/>
</dbReference>
<dbReference type="AlphaFoldDB" id="A0A151CIM8"/>
<evidence type="ECO:0000313" key="4">
    <source>
        <dbReference type="Proteomes" id="UP000075359"/>
    </source>
</evidence>
<dbReference type="Pfam" id="PF00795">
    <property type="entry name" value="CN_hydrolase"/>
    <property type="match status" value="1"/>
</dbReference>
<keyword evidence="1 3" id="KW-0378">Hydrolase</keyword>
<evidence type="ECO:0000313" key="3">
    <source>
        <dbReference type="EMBL" id="KYJ87376.1"/>
    </source>
</evidence>
<gene>
    <name evidence="3" type="ORF">AS592_09685</name>
</gene>
<dbReference type="PANTHER" id="PTHR43674:SF2">
    <property type="entry name" value="BETA-UREIDOPROPIONASE"/>
    <property type="match status" value="1"/>
</dbReference>
<dbReference type="InterPro" id="IPR003010">
    <property type="entry name" value="C-N_Hydrolase"/>
</dbReference>
<proteinExistence type="predicted"/>
<dbReference type="GO" id="GO:0050126">
    <property type="term" value="F:N-carbamoylputrescine amidase activity"/>
    <property type="evidence" value="ECO:0007669"/>
    <property type="project" value="TreeGrafter"/>
</dbReference>
<reference evidence="3 4" key="1">
    <citation type="submission" date="2015-11" db="EMBL/GenBank/DDBJ databases">
        <title>Draft genome of Sulfurovum riftiae 1812E, a member of the Epsilonproteobacteria isolated from the tube of the deep-sea hydrothermal vent tubewom Riftia pachyptila.</title>
        <authorList>
            <person name="Vetriani C."/>
            <person name="Giovannelli D."/>
        </authorList>
    </citation>
    <scope>NUCLEOTIDE SEQUENCE [LARGE SCALE GENOMIC DNA]</scope>
    <source>
        <strain evidence="3 4">1812E</strain>
    </source>
</reference>
<dbReference type="OrthoDB" id="5357560at2"/>
<dbReference type="CDD" id="cd07197">
    <property type="entry name" value="nitrilase"/>
    <property type="match status" value="1"/>
</dbReference>
<evidence type="ECO:0000256" key="1">
    <source>
        <dbReference type="ARBA" id="ARBA00022801"/>
    </source>
</evidence>
<feature type="domain" description="CN hydrolase" evidence="2">
    <location>
        <begin position="5"/>
        <end position="254"/>
    </location>
</feature>
<protein>
    <submittedName>
        <fullName evidence="3">Carbon-nitrogen hydrolase</fullName>
    </submittedName>
</protein>
<dbReference type="STRING" id="1630136.AS592_09685"/>
<dbReference type="Proteomes" id="UP000075359">
    <property type="component" value="Unassembled WGS sequence"/>
</dbReference>
<dbReference type="RefSeq" id="WP_067328173.1">
    <property type="nucleotide sequence ID" value="NZ_LNKT01000001.1"/>
</dbReference>
<sequence length="275" mass="32136">MAASKQLVVAALQLPTLGMNATRLEFYLKQAHSRGADVMLLGEYVLNHFFKEFATMAPNMVKEQSRKHMELLKNLAVKYDIVFIAPIIVTKKDGYHKTIVKVTPKHTKYYEQQILLPYAHWNEKKFFANPVAPLKTPMTFTIKNFKIMVMAGFELHFDPFWQEVTRKKIDLVLLPTASTFGSHNRWREIIKTKAFLHGCFILRANRLGEYSDDEVKWKFYGDTMLVSPEGEVEMMLEDKESMLIEVIDKAEITEHRRSWGFEKELKQREALSRQE</sequence>
<dbReference type="EMBL" id="LNKT01000001">
    <property type="protein sequence ID" value="KYJ87376.1"/>
    <property type="molecule type" value="Genomic_DNA"/>
</dbReference>
<evidence type="ECO:0000259" key="2">
    <source>
        <dbReference type="PROSITE" id="PS50263"/>
    </source>
</evidence>
<dbReference type="SUPFAM" id="SSF56317">
    <property type="entry name" value="Carbon-nitrogen hydrolase"/>
    <property type="match status" value="1"/>
</dbReference>
<dbReference type="GO" id="GO:0033388">
    <property type="term" value="P:putrescine biosynthetic process from arginine"/>
    <property type="evidence" value="ECO:0007669"/>
    <property type="project" value="TreeGrafter"/>
</dbReference>
<dbReference type="PANTHER" id="PTHR43674">
    <property type="entry name" value="NITRILASE C965.09-RELATED"/>
    <property type="match status" value="1"/>
</dbReference>
<name>A0A151CIM8_9BACT</name>
<dbReference type="InterPro" id="IPR050345">
    <property type="entry name" value="Aliph_Amidase/BUP"/>
</dbReference>
<dbReference type="InterPro" id="IPR036526">
    <property type="entry name" value="C-N_Hydrolase_sf"/>
</dbReference>
<comment type="caution">
    <text evidence="3">The sequence shown here is derived from an EMBL/GenBank/DDBJ whole genome shotgun (WGS) entry which is preliminary data.</text>
</comment>